<feature type="domain" description="Cytochrome b5 heme-binding" evidence="22">
    <location>
        <begin position="6"/>
        <end position="82"/>
    </location>
</feature>
<comment type="similarity">
    <text evidence="4 18">Belongs to the sterol desaturase family. SCS7 subfamily.</text>
</comment>
<keyword evidence="14 18" id="KW-0408">Iron</keyword>
<comment type="cofactor">
    <cofactor evidence="18 19">
        <name>Zn(2+)</name>
        <dbReference type="ChEBI" id="CHEBI:29105"/>
    </cofactor>
    <text evidence="18 19">Binds 2 Zn(2+) ions per subunit that likely form a catalytic dimetal center.</text>
</comment>
<keyword evidence="5 18" id="KW-0444">Lipid biosynthesis</keyword>
<reference evidence="23 24" key="1">
    <citation type="journal article" date="2014" name="Nat. Commun.">
        <title>Molecular traces of alternative social organization in a termite genome.</title>
        <authorList>
            <person name="Terrapon N."/>
            <person name="Li C."/>
            <person name="Robertson H.M."/>
            <person name="Ji L."/>
            <person name="Meng X."/>
            <person name="Booth W."/>
            <person name="Chen Z."/>
            <person name="Childers C.P."/>
            <person name="Glastad K.M."/>
            <person name="Gokhale K."/>
            <person name="Gowin J."/>
            <person name="Gronenberg W."/>
            <person name="Hermansen R.A."/>
            <person name="Hu H."/>
            <person name="Hunt B.G."/>
            <person name="Huylmans A.K."/>
            <person name="Khalil S.M."/>
            <person name="Mitchell R.D."/>
            <person name="Munoz-Torres M.C."/>
            <person name="Mustard J.A."/>
            <person name="Pan H."/>
            <person name="Reese J.T."/>
            <person name="Scharf M.E."/>
            <person name="Sun F."/>
            <person name="Vogel H."/>
            <person name="Xiao J."/>
            <person name="Yang W."/>
            <person name="Yang Z."/>
            <person name="Yang Z."/>
            <person name="Zhou J."/>
            <person name="Zhu J."/>
            <person name="Brent C.S."/>
            <person name="Elsik C.G."/>
            <person name="Goodisman M.A."/>
            <person name="Liberles D.A."/>
            <person name="Roe R.M."/>
            <person name="Vargo E.L."/>
            <person name="Vilcinskas A."/>
            <person name="Wang J."/>
            <person name="Bornberg-Bauer E."/>
            <person name="Korb J."/>
            <person name="Zhang G."/>
            <person name="Liebig J."/>
        </authorList>
    </citation>
    <scope>NUCLEOTIDE SEQUENCE [LARGE SCALE GENOMIC DNA]</scope>
    <source>
        <tissue evidence="23">Whole organism</tissue>
    </source>
</reference>
<evidence type="ECO:0000256" key="20">
    <source>
        <dbReference type="PIRSR" id="PIRSR005149-50"/>
    </source>
</evidence>
<comment type="subcellular location">
    <subcellularLocation>
        <location evidence="1">Endoplasmic reticulum membrane</location>
        <topology evidence="1">Multi-pass membrane protein</topology>
    </subcellularLocation>
</comment>
<dbReference type="PIRSF" id="PIRSF005149">
    <property type="entry name" value="IPC-B_HD"/>
    <property type="match status" value="1"/>
</dbReference>
<dbReference type="FunCoup" id="A0A067RBL4">
    <property type="interactions" value="38"/>
</dbReference>
<dbReference type="AlphaFoldDB" id="A0A067RBL4"/>
<feature type="transmembrane region" description="Helical" evidence="21">
    <location>
        <begin position="253"/>
        <end position="270"/>
    </location>
</feature>
<dbReference type="GO" id="GO:0005789">
    <property type="term" value="C:endoplasmic reticulum membrane"/>
    <property type="evidence" value="ECO:0007669"/>
    <property type="project" value="UniProtKB-SubCell"/>
</dbReference>
<dbReference type="InterPro" id="IPR018506">
    <property type="entry name" value="Cyt_B5_heme-BS"/>
</dbReference>
<evidence type="ECO:0000313" key="23">
    <source>
        <dbReference type="EMBL" id="KDR20253.1"/>
    </source>
</evidence>
<name>A0A067RBL4_ZOONE</name>
<comment type="pathway">
    <text evidence="3">Lipid metabolism.</text>
</comment>
<keyword evidence="16 18" id="KW-0472">Membrane</keyword>
<dbReference type="GO" id="GO:0005506">
    <property type="term" value="F:iron ion binding"/>
    <property type="evidence" value="ECO:0007669"/>
    <property type="project" value="UniProtKB-UniRule"/>
</dbReference>
<dbReference type="SUPFAM" id="SSF55856">
    <property type="entry name" value="Cytochrome b5-like heme/steroid binding domain"/>
    <property type="match status" value="1"/>
</dbReference>
<evidence type="ECO:0000256" key="15">
    <source>
        <dbReference type="ARBA" id="ARBA00023098"/>
    </source>
</evidence>
<evidence type="ECO:0000256" key="12">
    <source>
        <dbReference type="ARBA" id="ARBA00022989"/>
    </source>
</evidence>
<feature type="binding site" description="axial binding residue" evidence="20">
    <location>
        <position position="65"/>
    </location>
    <ligand>
        <name>heme</name>
        <dbReference type="ChEBI" id="CHEBI:30413"/>
    </ligand>
    <ligandPart>
        <name>Fe</name>
        <dbReference type="ChEBI" id="CHEBI:18248"/>
    </ligandPart>
</feature>
<feature type="binding site" description="axial binding residue" evidence="20">
    <location>
        <position position="41"/>
    </location>
    <ligand>
        <name>heme</name>
        <dbReference type="ChEBI" id="CHEBI:30413"/>
    </ligand>
    <ligandPart>
        <name>Fe</name>
        <dbReference type="ChEBI" id="CHEBI:18248"/>
    </ligandPart>
</feature>
<dbReference type="Gene3D" id="3.10.120.10">
    <property type="entry name" value="Cytochrome b5-like heme/steroid binding domain"/>
    <property type="match status" value="1"/>
</dbReference>
<comment type="function">
    <text evidence="18">Catalyzes stereospecific hydroxylation of free fatty acids at the C-2 position to produce (R)-2-hydroxy fatty acids, which are building blocks of sphingolipids and glycosphingolipids common in neural tissue and epidermis. Plays an essential role in the synthesis of galactosphingolipids of the myelin sheath. Responsible for the synthesis of sphingolipids and glycosphingolipids involved in the formation of epidermal lamellar bodies critical for skin permeability barrier. Participates in the synthesis of glycosphingolipids and a fraction of type II wax diesters in sebaceous gland, specifically regulating hair follicle homeostasis. Involved in the synthesis of sphingolipids of plasma membrane rafts, controlling lipid raft mobility and trafficking of raft-associated proteins.</text>
</comment>
<keyword evidence="6 20" id="KW-0349">Heme</keyword>
<evidence type="ECO:0000256" key="8">
    <source>
        <dbReference type="ARBA" id="ARBA00022723"/>
    </source>
</evidence>
<evidence type="ECO:0000256" key="11">
    <source>
        <dbReference type="ARBA" id="ARBA00022833"/>
    </source>
</evidence>
<dbReference type="GO" id="GO:0006633">
    <property type="term" value="P:fatty acid biosynthetic process"/>
    <property type="evidence" value="ECO:0007669"/>
    <property type="project" value="UniProtKB-KW"/>
</dbReference>
<dbReference type="Proteomes" id="UP000027135">
    <property type="component" value="Unassembled WGS sequence"/>
</dbReference>
<gene>
    <name evidence="23" type="ORF">L798_05038</name>
</gene>
<dbReference type="EC" id="1.-.-.-" evidence="18"/>
<keyword evidence="9 18" id="KW-0256">Endoplasmic reticulum</keyword>
<dbReference type="Pfam" id="PF00173">
    <property type="entry name" value="Cyt-b5"/>
    <property type="match status" value="1"/>
</dbReference>
<dbReference type="PROSITE" id="PS00191">
    <property type="entry name" value="CYTOCHROME_B5_1"/>
    <property type="match status" value="1"/>
</dbReference>
<keyword evidence="17 18" id="KW-0275">Fatty acid biosynthesis</keyword>
<dbReference type="eggNOG" id="KOG0539">
    <property type="taxonomic scope" value="Eukaryota"/>
</dbReference>
<feature type="binding site" evidence="19">
    <location>
        <position position="220"/>
    </location>
    <ligand>
        <name>Zn(2+)</name>
        <dbReference type="ChEBI" id="CHEBI:29105"/>
        <label>1</label>
    </ligand>
</feature>
<feature type="binding site" evidence="19">
    <location>
        <position position="278"/>
    </location>
    <ligand>
        <name>Zn(2+)</name>
        <dbReference type="ChEBI" id="CHEBI:29105"/>
        <label>1</label>
    </ligand>
</feature>
<evidence type="ECO:0000256" key="14">
    <source>
        <dbReference type="ARBA" id="ARBA00023004"/>
    </source>
</evidence>
<dbReference type="EMBL" id="KK852611">
    <property type="protein sequence ID" value="KDR20253.1"/>
    <property type="molecule type" value="Genomic_DNA"/>
</dbReference>
<feature type="transmembrane region" description="Helical" evidence="21">
    <location>
        <begin position="230"/>
        <end position="247"/>
    </location>
</feature>
<evidence type="ECO:0000256" key="18">
    <source>
        <dbReference type="PIRNR" id="PIRNR005149"/>
    </source>
</evidence>
<feature type="binding site" evidence="19">
    <location>
        <position position="193"/>
    </location>
    <ligand>
        <name>Zn(2+)</name>
        <dbReference type="ChEBI" id="CHEBI:29105"/>
        <label>1</label>
    </ligand>
</feature>
<evidence type="ECO:0000256" key="10">
    <source>
        <dbReference type="ARBA" id="ARBA00022832"/>
    </source>
</evidence>
<feature type="binding site" evidence="19">
    <location>
        <position position="295"/>
    </location>
    <ligand>
        <name>Zn(2+)</name>
        <dbReference type="ChEBI" id="CHEBI:29105"/>
        <label>1</label>
    </ligand>
</feature>
<keyword evidence="8 18" id="KW-0479">Metal-binding</keyword>
<evidence type="ECO:0000256" key="17">
    <source>
        <dbReference type="ARBA" id="ARBA00023160"/>
    </source>
</evidence>
<keyword evidence="15 18" id="KW-0443">Lipid metabolism</keyword>
<organism evidence="23 24">
    <name type="scientific">Zootermopsis nevadensis</name>
    <name type="common">Dampwood termite</name>
    <dbReference type="NCBI Taxonomy" id="136037"/>
    <lineage>
        <taxon>Eukaryota</taxon>
        <taxon>Metazoa</taxon>
        <taxon>Ecdysozoa</taxon>
        <taxon>Arthropoda</taxon>
        <taxon>Hexapoda</taxon>
        <taxon>Insecta</taxon>
        <taxon>Pterygota</taxon>
        <taxon>Neoptera</taxon>
        <taxon>Polyneoptera</taxon>
        <taxon>Dictyoptera</taxon>
        <taxon>Blattodea</taxon>
        <taxon>Blattoidea</taxon>
        <taxon>Termitoidae</taxon>
        <taxon>Termopsidae</taxon>
        <taxon>Zootermopsis</taxon>
    </lineage>
</organism>
<dbReference type="PANTHER" id="PTHR12863">
    <property type="entry name" value="FATTY ACID HYDROXYLASE"/>
    <property type="match status" value="1"/>
</dbReference>
<feature type="binding site" evidence="19">
    <location>
        <position position="299"/>
    </location>
    <ligand>
        <name>Zn(2+)</name>
        <dbReference type="ChEBI" id="CHEBI:29105"/>
        <label>1</label>
    </ligand>
</feature>
<dbReference type="InterPro" id="IPR001199">
    <property type="entry name" value="Cyt_B5-like_heme/steroid-bd"/>
</dbReference>
<comment type="cofactor">
    <cofactor evidence="20">
        <name>Fe cation</name>
        <dbReference type="ChEBI" id="CHEBI:24875"/>
    </cofactor>
</comment>
<evidence type="ECO:0000256" key="6">
    <source>
        <dbReference type="ARBA" id="ARBA00022617"/>
    </source>
</evidence>
<dbReference type="OMA" id="WTIIEYV"/>
<keyword evidence="11 19" id="KW-0862">Zinc</keyword>
<dbReference type="PANTHER" id="PTHR12863:SF1">
    <property type="entry name" value="FATTY ACID 2-HYDROXYLASE"/>
    <property type="match status" value="1"/>
</dbReference>
<keyword evidence="12 21" id="KW-1133">Transmembrane helix</keyword>
<evidence type="ECO:0000256" key="1">
    <source>
        <dbReference type="ARBA" id="ARBA00004477"/>
    </source>
</evidence>
<keyword evidence="13 18" id="KW-0560">Oxidoreductase</keyword>
<evidence type="ECO:0000256" key="5">
    <source>
        <dbReference type="ARBA" id="ARBA00022516"/>
    </source>
</evidence>
<evidence type="ECO:0000256" key="13">
    <source>
        <dbReference type="ARBA" id="ARBA00023002"/>
    </source>
</evidence>
<dbReference type="InParanoid" id="A0A067RBL4"/>
<protein>
    <recommendedName>
        <fullName evidence="18">Fatty acid 2-hydroxylase</fullName>
        <ecNumber evidence="18">1.-.-.-</ecNumber>
    </recommendedName>
</protein>
<evidence type="ECO:0000256" key="4">
    <source>
        <dbReference type="ARBA" id="ARBA00005747"/>
    </source>
</evidence>
<evidence type="ECO:0000313" key="24">
    <source>
        <dbReference type="Proteomes" id="UP000027135"/>
    </source>
</evidence>
<sequence>MTSKNMTAVRNGEIKTHDSEEEFIIKHKGDRYDISRFLQFHPGGRNTVSPYKGLSITEKFLDINHSPAATYLMREYKLPDTSKDSVIEDLEKLVDWSKPMLSQVGKLGPKYKEWVSFPVDRKLRLFYWDIIENMTVTPWYLIPIVWIPVSIFFIYLGWLTNQQEIKGGTGLVWAVVSFLTGIIMWSLLEYSLHRWVFHSQPPATSPFLITLHFLIHGLHHKVPFDDQRLLFPPVPAAILAVILYSIYTVIFPPWMLSFTAGGTVIGYIIYDLMHFYLHYGSPTDGSYLYNMKRYHNQHHFTHHENGFGISSTFWDKIFGTEIILRKLSRALKW</sequence>
<dbReference type="OrthoDB" id="2204368at2759"/>
<feature type="binding site" evidence="19">
    <location>
        <position position="219"/>
    </location>
    <ligand>
        <name>Zn(2+)</name>
        <dbReference type="ChEBI" id="CHEBI:29105"/>
        <label>1</label>
    </ligand>
</feature>
<feature type="binding site" evidence="19">
    <location>
        <position position="198"/>
    </location>
    <ligand>
        <name>Zn(2+)</name>
        <dbReference type="ChEBI" id="CHEBI:29105"/>
        <label>1</label>
    </ligand>
</feature>
<feature type="binding site" evidence="19">
    <location>
        <position position="216"/>
    </location>
    <ligand>
        <name>Zn(2+)</name>
        <dbReference type="ChEBI" id="CHEBI:29105"/>
        <label>1</label>
    </ligand>
</feature>
<dbReference type="PROSITE" id="PS50255">
    <property type="entry name" value="CYTOCHROME_B5_2"/>
    <property type="match status" value="1"/>
</dbReference>
<evidence type="ECO:0000256" key="7">
    <source>
        <dbReference type="ARBA" id="ARBA00022692"/>
    </source>
</evidence>
<feature type="transmembrane region" description="Helical" evidence="21">
    <location>
        <begin position="139"/>
        <end position="158"/>
    </location>
</feature>
<dbReference type="InterPro" id="IPR006694">
    <property type="entry name" value="Fatty_acid_hydroxylase"/>
</dbReference>
<evidence type="ECO:0000256" key="19">
    <source>
        <dbReference type="PIRSR" id="PIRSR005149-1"/>
    </source>
</evidence>
<dbReference type="InterPro" id="IPR014430">
    <property type="entry name" value="Scs7"/>
</dbReference>
<dbReference type="InterPro" id="IPR036400">
    <property type="entry name" value="Cyt_B5-like_heme/steroid_sf"/>
</dbReference>
<keyword evidence="24" id="KW-1185">Reference proteome</keyword>
<evidence type="ECO:0000256" key="9">
    <source>
        <dbReference type="ARBA" id="ARBA00022824"/>
    </source>
</evidence>
<evidence type="ECO:0000256" key="3">
    <source>
        <dbReference type="ARBA" id="ARBA00005189"/>
    </source>
</evidence>
<dbReference type="STRING" id="136037.A0A067RBL4"/>
<evidence type="ECO:0000256" key="2">
    <source>
        <dbReference type="ARBA" id="ARBA00004991"/>
    </source>
</evidence>
<keyword evidence="10 18" id="KW-0276">Fatty acid metabolism</keyword>
<feature type="transmembrane region" description="Helical" evidence="21">
    <location>
        <begin position="170"/>
        <end position="188"/>
    </location>
</feature>
<keyword evidence="7 21" id="KW-0812">Transmembrane</keyword>
<evidence type="ECO:0000256" key="21">
    <source>
        <dbReference type="SAM" id="Phobius"/>
    </source>
</evidence>
<evidence type="ECO:0000259" key="22">
    <source>
        <dbReference type="PROSITE" id="PS50255"/>
    </source>
</evidence>
<evidence type="ECO:0000256" key="16">
    <source>
        <dbReference type="ARBA" id="ARBA00023136"/>
    </source>
</evidence>
<dbReference type="GO" id="GO:0080132">
    <property type="term" value="F:fatty acid 2-hydroxylase activity"/>
    <property type="evidence" value="ECO:0007669"/>
    <property type="project" value="InterPro"/>
</dbReference>
<feature type="binding site" evidence="19">
    <location>
        <position position="274"/>
    </location>
    <ligand>
        <name>Zn(2+)</name>
        <dbReference type="ChEBI" id="CHEBI:29105"/>
        <label>1</label>
    </ligand>
</feature>
<dbReference type="Pfam" id="PF04116">
    <property type="entry name" value="FA_hydroxylase"/>
    <property type="match status" value="1"/>
</dbReference>
<feature type="binding site" evidence="19">
    <location>
        <position position="298"/>
    </location>
    <ligand>
        <name>Zn(2+)</name>
        <dbReference type="ChEBI" id="CHEBI:29105"/>
        <label>1</label>
    </ligand>
</feature>
<dbReference type="GO" id="GO:0020037">
    <property type="term" value="F:heme binding"/>
    <property type="evidence" value="ECO:0007669"/>
    <property type="project" value="InterPro"/>
</dbReference>
<proteinExistence type="inferred from homology"/>
<accession>A0A067RBL4</accession>
<comment type="pathway">
    <text evidence="2">Sphingolipid metabolism.</text>
</comment>